<dbReference type="PRINTS" id="PR00040">
    <property type="entry name" value="HTHMERR"/>
</dbReference>
<dbReference type="GO" id="GO:0003677">
    <property type="term" value="F:DNA binding"/>
    <property type="evidence" value="ECO:0007669"/>
    <property type="project" value="UniProtKB-KW"/>
</dbReference>
<dbReference type="InterPro" id="IPR047057">
    <property type="entry name" value="MerR_fam"/>
</dbReference>
<dbReference type="InterPro" id="IPR009061">
    <property type="entry name" value="DNA-bd_dom_put_sf"/>
</dbReference>
<dbReference type="Gene3D" id="1.10.1660.10">
    <property type="match status" value="1"/>
</dbReference>
<dbReference type="AlphaFoldDB" id="A0A239FUC0"/>
<protein>
    <submittedName>
        <fullName evidence="3">DNA-binding transcriptional regulator, MerR family</fullName>
    </submittedName>
</protein>
<dbReference type="CDD" id="cd00592">
    <property type="entry name" value="HTH_MerR-like"/>
    <property type="match status" value="1"/>
</dbReference>
<dbReference type="OrthoDB" id="4569196at2"/>
<dbReference type="Proteomes" id="UP000198415">
    <property type="component" value="Unassembled WGS sequence"/>
</dbReference>
<evidence type="ECO:0000259" key="2">
    <source>
        <dbReference type="PROSITE" id="PS50937"/>
    </source>
</evidence>
<sequence>MRNGVTIGQAAGFVGVTVKTVRHYHKLGLVEEPERDSSGYRRYGSAALLRLVRVRALAAAGVPLAEIGSLLDADSASFAAALTGVERQLTERIKELTARRAMLHRLADGDRALLPDRAVALLERMLGRGFSAAEVASTREGWVLAKALVPEGFDDYLSHFEHVLEDTRLVALTERAVEAAAWDPDDPRLDELATAVADHYLANPALLKTVTGLRARTETATRYTLIAEHGAEQTPATARLATLFEARLRAEGLRIPRTGFHPPSLPA</sequence>
<accession>A0A239FUC0</accession>
<dbReference type="InterPro" id="IPR000551">
    <property type="entry name" value="MerR-type_HTH_dom"/>
</dbReference>
<gene>
    <name evidence="3" type="ORF">SAMN06264365_11920</name>
</gene>
<proteinExistence type="predicted"/>
<dbReference type="PANTHER" id="PTHR30204">
    <property type="entry name" value="REDOX-CYCLING DRUG-SENSING TRANSCRIPTIONAL ACTIVATOR SOXR"/>
    <property type="match status" value="1"/>
</dbReference>
<dbReference type="PROSITE" id="PS50937">
    <property type="entry name" value="HTH_MERR_2"/>
    <property type="match status" value="1"/>
</dbReference>
<dbReference type="RefSeq" id="WP_089297424.1">
    <property type="nucleotide sequence ID" value="NZ_BOMU01000086.1"/>
</dbReference>
<dbReference type="SMART" id="SM00422">
    <property type="entry name" value="HTH_MERR"/>
    <property type="match status" value="1"/>
</dbReference>
<dbReference type="PANTHER" id="PTHR30204:SF93">
    <property type="entry name" value="HTH MERR-TYPE DOMAIN-CONTAINING PROTEIN"/>
    <property type="match status" value="1"/>
</dbReference>
<dbReference type="SUPFAM" id="SSF46955">
    <property type="entry name" value="Putative DNA-binding domain"/>
    <property type="match status" value="1"/>
</dbReference>
<evidence type="ECO:0000256" key="1">
    <source>
        <dbReference type="ARBA" id="ARBA00023125"/>
    </source>
</evidence>
<evidence type="ECO:0000313" key="4">
    <source>
        <dbReference type="Proteomes" id="UP000198415"/>
    </source>
</evidence>
<evidence type="ECO:0000313" key="3">
    <source>
        <dbReference type="EMBL" id="SNS59514.1"/>
    </source>
</evidence>
<organism evidence="3 4">
    <name type="scientific">Actinoplanes regularis</name>
    <dbReference type="NCBI Taxonomy" id="52697"/>
    <lineage>
        <taxon>Bacteria</taxon>
        <taxon>Bacillati</taxon>
        <taxon>Actinomycetota</taxon>
        <taxon>Actinomycetes</taxon>
        <taxon>Micromonosporales</taxon>
        <taxon>Micromonosporaceae</taxon>
        <taxon>Actinoplanes</taxon>
    </lineage>
</organism>
<name>A0A239FUC0_9ACTN</name>
<dbReference type="EMBL" id="FZNR01000019">
    <property type="protein sequence ID" value="SNS59514.1"/>
    <property type="molecule type" value="Genomic_DNA"/>
</dbReference>
<dbReference type="GO" id="GO:0003700">
    <property type="term" value="F:DNA-binding transcription factor activity"/>
    <property type="evidence" value="ECO:0007669"/>
    <property type="project" value="InterPro"/>
</dbReference>
<dbReference type="Pfam" id="PF00376">
    <property type="entry name" value="MerR"/>
    <property type="match status" value="1"/>
</dbReference>
<keyword evidence="1 3" id="KW-0238">DNA-binding</keyword>
<keyword evidence="4" id="KW-1185">Reference proteome</keyword>
<reference evidence="3 4" key="1">
    <citation type="submission" date="2017-06" db="EMBL/GenBank/DDBJ databases">
        <authorList>
            <person name="Kim H.J."/>
            <person name="Triplett B.A."/>
        </authorList>
    </citation>
    <scope>NUCLEOTIDE SEQUENCE [LARGE SCALE GENOMIC DNA]</scope>
    <source>
        <strain evidence="3 4">DSM 43151</strain>
    </source>
</reference>
<feature type="domain" description="HTH merR-type" evidence="2">
    <location>
        <begin position="6"/>
        <end position="73"/>
    </location>
</feature>